<dbReference type="AlphaFoldDB" id="A0ABD3CYR6"/>
<accession>A0ABD3CYR6</accession>
<keyword evidence="3" id="KW-1185">Reference proteome</keyword>
<reference evidence="3" key="1">
    <citation type="journal article" date="2024" name="IScience">
        <title>Strigolactones Initiate the Formation of Haustorium-like Structures in Castilleja.</title>
        <authorList>
            <person name="Buerger M."/>
            <person name="Peterson D."/>
            <person name="Chory J."/>
        </authorList>
    </citation>
    <scope>NUCLEOTIDE SEQUENCE [LARGE SCALE GENOMIC DNA]</scope>
</reference>
<evidence type="ECO:0000313" key="3">
    <source>
        <dbReference type="Proteomes" id="UP001632038"/>
    </source>
</evidence>
<protein>
    <submittedName>
        <fullName evidence="2">Uncharacterized protein</fullName>
    </submittedName>
</protein>
<evidence type="ECO:0000256" key="1">
    <source>
        <dbReference type="SAM" id="MobiDB-lite"/>
    </source>
</evidence>
<dbReference type="Proteomes" id="UP001632038">
    <property type="component" value="Unassembled WGS sequence"/>
</dbReference>
<feature type="region of interest" description="Disordered" evidence="1">
    <location>
        <begin position="1"/>
        <end position="29"/>
    </location>
</feature>
<feature type="compositionally biased region" description="Basic and acidic residues" evidence="1">
    <location>
        <begin position="16"/>
        <end position="29"/>
    </location>
</feature>
<name>A0ABD3CYR6_9LAMI</name>
<proteinExistence type="predicted"/>
<comment type="caution">
    <text evidence="2">The sequence shown here is derived from an EMBL/GenBank/DDBJ whole genome shotgun (WGS) entry which is preliminary data.</text>
</comment>
<organism evidence="2 3">
    <name type="scientific">Castilleja foliolosa</name>
    <dbReference type="NCBI Taxonomy" id="1961234"/>
    <lineage>
        <taxon>Eukaryota</taxon>
        <taxon>Viridiplantae</taxon>
        <taxon>Streptophyta</taxon>
        <taxon>Embryophyta</taxon>
        <taxon>Tracheophyta</taxon>
        <taxon>Spermatophyta</taxon>
        <taxon>Magnoliopsida</taxon>
        <taxon>eudicotyledons</taxon>
        <taxon>Gunneridae</taxon>
        <taxon>Pentapetalae</taxon>
        <taxon>asterids</taxon>
        <taxon>lamiids</taxon>
        <taxon>Lamiales</taxon>
        <taxon>Orobanchaceae</taxon>
        <taxon>Pedicularideae</taxon>
        <taxon>Castillejinae</taxon>
        <taxon>Castilleja</taxon>
    </lineage>
</organism>
<gene>
    <name evidence="2" type="ORF">CASFOL_019692</name>
</gene>
<evidence type="ECO:0000313" key="2">
    <source>
        <dbReference type="EMBL" id="KAL3635145.1"/>
    </source>
</evidence>
<sequence length="334" mass="38568">MAERGRGYCGGCGGGQREDPLDDEGLHQRDLRDVKNDDLRREVRALRRRIARLEASRDVDFNFVVHYEDDDKNDNPFARAGGERRFRHHVADPGRDFGVRLEISEFTGKVLPVVEIEGPPVYDEYPDEDVESEFEVVLETVDDNNFTTDVKYASLKSLNICRLGNEIEDNLNFAVEALRATSEHRELVDVEQRRELKVVNVACGSYHTSCFEYFDMFSIHVDRDGPDYSISMMRFDMSLDEILKASKKSGMANMVINTFCCQDRDVYEAFLLKQFKYSNFLLLDVNRRAFKHLKRKMLKLTSFWCVSKGAKIKTRGRVFPNKGSMMKANTSWSC</sequence>
<dbReference type="EMBL" id="JAVIJP010000027">
    <property type="protein sequence ID" value="KAL3635145.1"/>
    <property type="molecule type" value="Genomic_DNA"/>
</dbReference>